<protein>
    <submittedName>
        <fullName evidence="2">Uncharacterized protein</fullName>
    </submittedName>
</protein>
<sequence length="137" mass="16496">KSYAYCVNKSIDHKNEKCHLELIKYCENVISYFKRRIEGNELQIIHKKSKLTVKLYKEKKNHYYPEIISIDVNNLKKNKIISMNFVPYIIYEDIICFFYFIFSIFLIFSIYFLYCSFMIAAITAVKKFIANIDKIVR</sequence>
<reference evidence="2" key="1">
    <citation type="journal article" date="2014" name="Front. Microbiol.">
        <title>High frequency of phylogenetically diverse reductive dehalogenase-homologous genes in deep subseafloor sedimentary metagenomes.</title>
        <authorList>
            <person name="Kawai M."/>
            <person name="Futagami T."/>
            <person name="Toyoda A."/>
            <person name="Takaki Y."/>
            <person name="Nishi S."/>
            <person name="Hori S."/>
            <person name="Arai W."/>
            <person name="Tsubouchi T."/>
            <person name="Morono Y."/>
            <person name="Uchiyama I."/>
            <person name="Ito T."/>
            <person name="Fujiyama A."/>
            <person name="Inagaki F."/>
            <person name="Takami H."/>
        </authorList>
    </citation>
    <scope>NUCLEOTIDE SEQUENCE</scope>
    <source>
        <strain evidence="2">Expedition CK06-06</strain>
    </source>
</reference>
<keyword evidence="1" id="KW-0812">Transmembrane</keyword>
<comment type="caution">
    <text evidence="2">The sequence shown here is derived from an EMBL/GenBank/DDBJ whole genome shotgun (WGS) entry which is preliminary data.</text>
</comment>
<keyword evidence="1" id="KW-0472">Membrane</keyword>
<organism evidence="2">
    <name type="scientific">marine sediment metagenome</name>
    <dbReference type="NCBI Taxonomy" id="412755"/>
    <lineage>
        <taxon>unclassified sequences</taxon>
        <taxon>metagenomes</taxon>
        <taxon>ecological metagenomes</taxon>
    </lineage>
</organism>
<feature type="transmembrane region" description="Helical" evidence="1">
    <location>
        <begin position="85"/>
        <end position="105"/>
    </location>
</feature>
<dbReference type="AlphaFoldDB" id="X1IGI3"/>
<evidence type="ECO:0000256" key="1">
    <source>
        <dbReference type="SAM" id="Phobius"/>
    </source>
</evidence>
<evidence type="ECO:0000313" key="2">
    <source>
        <dbReference type="EMBL" id="GAH80822.1"/>
    </source>
</evidence>
<accession>X1IGI3</accession>
<feature type="transmembrane region" description="Helical" evidence="1">
    <location>
        <begin position="111"/>
        <end position="129"/>
    </location>
</feature>
<name>X1IGI3_9ZZZZ</name>
<gene>
    <name evidence="2" type="ORF">S03H2_64709</name>
</gene>
<keyword evidence="1" id="KW-1133">Transmembrane helix</keyword>
<dbReference type="EMBL" id="BARU01042066">
    <property type="protein sequence ID" value="GAH80822.1"/>
    <property type="molecule type" value="Genomic_DNA"/>
</dbReference>
<feature type="non-terminal residue" evidence="2">
    <location>
        <position position="1"/>
    </location>
</feature>
<proteinExistence type="predicted"/>